<evidence type="ECO:0000256" key="1">
    <source>
        <dbReference type="ARBA" id="ARBA00004141"/>
    </source>
</evidence>
<comment type="similarity">
    <text evidence="2">Belongs to the oxidase-dependent Fe transporter (OFeT) (TC 9.A.10.1) family.</text>
</comment>
<keyword evidence="3 6" id="KW-0812">Transmembrane</keyword>
<evidence type="ECO:0000256" key="3">
    <source>
        <dbReference type="ARBA" id="ARBA00022692"/>
    </source>
</evidence>
<dbReference type="Pfam" id="PF03239">
    <property type="entry name" value="FTR1"/>
    <property type="match status" value="1"/>
</dbReference>
<keyword evidence="4 6" id="KW-1133">Transmembrane helix</keyword>
<reference evidence="7" key="1">
    <citation type="submission" date="2018-05" db="EMBL/GenBank/DDBJ databases">
        <authorList>
            <person name="Lanie J.A."/>
            <person name="Ng W.-L."/>
            <person name="Kazmierczak K.M."/>
            <person name="Andrzejewski T.M."/>
            <person name="Davidsen T.M."/>
            <person name="Wayne K.J."/>
            <person name="Tettelin H."/>
            <person name="Glass J.I."/>
            <person name="Rusch D."/>
            <person name="Podicherti R."/>
            <person name="Tsui H.-C.T."/>
            <person name="Winkler M.E."/>
        </authorList>
    </citation>
    <scope>NUCLEOTIDE SEQUENCE</scope>
</reference>
<proteinExistence type="inferred from homology"/>
<sequence length="147" mass="16772">REGTEIAIFSFAGKYPFEVVSMGILSALVLSILIFYSLVKINLSLLFKITLAYLILQAGYLLGYSIHEGFSAMKGYGMIMSDHYIFNKAFNVSNTVLSHKNGSLGIPFHVLFGWYSKPEWIQFIVQYLFTFSMFGYWALYNKKIATK</sequence>
<dbReference type="GO" id="GO:0033573">
    <property type="term" value="C:high-affinity iron permease complex"/>
    <property type="evidence" value="ECO:0007669"/>
    <property type="project" value="InterPro"/>
</dbReference>
<evidence type="ECO:0000256" key="2">
    <source>
        <dbReference type="ARBA" id="ARBA00008333"/>
    </source>
</evidence>
<dbReference type="GO" id="GO:0005381">
    <property type="term" value="F:iron ion transmembrane transporter activity"/>
    <property type="evidence" value="ECO:0007669"/>
    <property type="project" value="InterPro"/>
</dbReference>
<comment type="subcellular location">
    <subcellularLocation>
        <location evidence="1">Membrane</location>
        <topology evidence="1">Multi-pass membrane protein</topology>
    </subcellularLocation>
</comment>
<evidence type="ECO:0000256" key="4">
    <source>
        <dbReference type="ARBA" id="ARBA00022989"/>
    </source>
</evidence>
<feature type="transmembrane region" description="Helical" evidence="6">
    <location>
        <begin position="120"/>
        <end position="139"/>
    </location>
</feature>
<gene>
    <name evidence="7" type="ORF">METZ01_LOCUS396796</name>
</gene>
<name>A0A382VBN2_9ZZZZ</name>
<feature type="non-terminal residue" evidence="7">
    <location>
        <position position="1"/>
    </location>
</feature>
<evidence type="ECO:0000256" key="6">
    <source>
        <dbReference type="SAM" id="Phobius"/>
    </source>
</evidence>
<keyword evidence="5 6" id="KW-0472">Membrane</keyword>
<feature type="transmembrane region" description="Helical" evidence="6">
    <location>
        <begin position="19"/>
        <end position="38"/>
    </location>
</feature>
<dbReference type="AlphaFoldDB" id="A0A382VBN2"/>
<feature type="transmembrane region" description="Helical" evidence="6">
    <location>
        <begin position="45"/>
        <end position="66"/>
    </location>
</feature>
<evidence type="ECO:0000313" key="7">
    <source>
        <dbReference type="EMBL" id="SVD43942.1"/>
    </source>
</evidence>
<protein>
    <submittedName>
        <fullName evidence="7">Uncharacterized protein</fullName>
    </submittedName>
</protein>
<dbReference type="InterPro" id="IPR004923">
    <property type="entry name" value="FTR1/Fip1/EfeU"/>
</dbReference>
<dbReference type="EMBL" id="UINC01150738">
    <property type="protein sequence ID" value="SVD43942.1"/>
    <property type="molecule type" value="Genomic_DNA"/>
</dbReference>
<organism evidence="7">
    <name type="scientific">marine metagenome</name>
    <dbReference type="NCBI Taxonomy" id="408172"/>
    <lineage>
        <taxon>unclassified sequences</taxon>
        <taxon>metagenomes</taxon>
        <taxon>ecological metagenomes</taxon>
    </lineage>
</organism>
<accession>A0A382VBN2</accession>
<evidence type="ECO:0000256" key="5">
    <source>
        <dbReference type="ARBA" id="ARBA00023136"/>
    </source>
</evidence>